<organism evidence="1">
    <name type="scientific">Woronichinia naegeliana WA131</name>
    <dbReference type="NCBI Taxonomy" id="2824559"/>
    <lineage>
        <taxon>Bacteria</taxon>
        <taxon>Bacillati</taxon>
        <taxon>Cyanobacteriota</taxon>
        <taxon>Cyanophyceae</taxon>
        <taxon>Synechococcales</taxon>
        <taxon>Coelosphaeriaceae</taxon>
        <taxon>Woronichinia</taxon>
    </lineage>
</organism>
<dbReference type="NCBIfam" id="TIGR04282">
    <property type="entry name" value="glyco_like_cofC"/>
    <property type="match status" value="1"/>
</dbReference>
<dbReference type="AlphaFoldDB" id="A0A977KZC6"/>
<proteinExistence type="predicted"/>
<evidence type="ECO:0000313" key="1">
    <source>
        <dbReference type="EMBL" id="UXE62643.1"/>
    </source>
</evidence>
<dbReference type="Gene3D" id="3.90.550.10">
    <property type="entry name" value="Spore Coat Polysaccharide Biosynthesis Protein SpsA, Chain A"/>
    <property type="match status" value="1"/>
</dbReference>
<dbReference type="PANTHER" id="PTHR36529:SF1">
    <property type="entry name" value="GLYCOSYLTRANSFERASE"/>
    <property type="match status" value="1"/>
</dbReference>
<reference evidence="1" key="1">
    <citation type="submission" date="2021-04" db="EMBL/GenBank/DDBJ databases">
        <title>Genome sequence of Woronichinia naegeliana from Washington state freshwater lake bloom.</title>
        <authorList>
            <person name="Dreher T.W."/>
        </authorList>
    </citation>
    <scope>NUCLEOTIDE SEQUENCE</scope>
    <source>
        <strain evidence="1">WA131</strain>
    </source>
</reference>
<sequence>MNLSHHLLIFTRYPEIGKTKTRLIPLLGAKGAADLHRTLTEQTVSMVKQQQQTAPIKITIYFSGGNQALMQAWLGTDLEYCPQSHGDLGQKMQQAVLRSFSQGASRVIIIGTDCPDLTGDILETAFQSLENVDIAIGPAQDGGYYLLGLRYPIPELFDHIDWGTERVLTQTQTHIAQKHYKTYYLPVLRDIDRPEDWLIWIKTKDSNTLF</sequence>
<dbReference type="SUPFAM" id="SSF53448">
    <property type="entry name" value="Nucleotide-diphospho-sugar transferases"/>
    <property type="match status" value="1"/>
</dbReference>
<dbReference type="PANTHER" id="PTHR36529">
    <property type="entry name" value="SLL1095 PROTEIN"/>
    <property type="match status" value="1"/>
</dbReference>
<dbReference type="Proteomes" id="UP001065613">
    <property type="component" value="Chromosome"/>
</dbReference>
<dbReference type="Pfam" id="PF09837">
    <property type="entry name" value="DUF2064"/>
    <property type="match status" value="1"/>
</dbReference>
<dbReference type="InterPro" id="IPR029044">
    <property type="entry name" value="Nucleotide-diphossugar_trans"/>
</dbReference>
<dbReference type="InterPro" id="IPR018641">
    <property type="entry name" value="Trfase_1_rSAM/seldom-assoc"/>
</dbReference>
<dbReference type="KEGG" id="wna:KA717_07845"/>
<dbReference type="EMBL" id="CP073041">
    <property type="protein sequence ID" value="UXE62643.1"/>
    <property type="molecule type" value="Genomic_DNA"/>
</dbReference>
<protein>
    <submittedName>
        <fullName evidence="1">TIGR04282 family arsenosugar biosynthesis glycosyltransferase</fullName>
    </submittedName>
</protein>
<accession>A0A977KZC6</accession>
<name>A0A977KZC6_9CYAN</name>
<gene>
    <name evidence="1" type="ORF">KA717_07845</name>
</gene>